<accession>A0A420I429</accession>
<reference evidence="1 2" key="1">
    <citation type="journal article" date="2018" name="BMC Genomics">
        <title>Comparative genome analyses reveal sequence features reflecting distinct modes of host-adaptation between dicot and monocot powdery mildew.</title>
        <authorList>
            <person name="Wu Y."/>
            <person name="Ma X."/>
            <person name="Pan Z."/>
            <person name="Kale S.D."/>
            <person name="Song Y."/>
            <person name="King H."/>
            <person name="Zhang Q."/>
            <person name="Presley C."/>
            <person name="Deng X."/>
            <person name="Wei C.I."/>
            <person name="Xiao S."/>
        </authorList>
    </citation>
    <scope>NUCLEOTIDE SEQUENCE [LARGE SCALE GENOMIC DNA]</scope>
    <source>
        <strain evidence="1">UMSG3</strain>
    </source>
</reference>
<dbReference type="AlphaFoldDB" id="A0A420I429"/>
<keyword evidence="2" id="KW-1185">Reference proteome</keyword>
<sequence length="169" mass="19353">MRLTRYIHTIICCSVYIFACVKAAHLPLKIFNAVFSATCHPQDENANKIRFYGISGSRISDIFTRREIDNAAKGVCLTLNKIQGCSGFRFCTIENKFIRRPEAYRGTEFSSADKSQFYLSHIYRLDQSGYNDYRVVVQWNTEKRECGGAGVVKKTRTGYLKCPRPKPKT</sequence>
<gene>
    <name evidence="1" type="ORF">GcM3_132018</name>
</gene>
<comment type="caution">
    <text evidence="1">The sequence shown here is derived from an EMBL/GenBank/DDBJ whole genome shotgun (WGS) entry which is preliminary data.</text>
</comment>
<evidence type="ECO:0000313" key="2">
    <source>
        <dbReference type="Proteomes" id="UP000283383"/>
    </source>
</evidence>
<name>A0A420I429_9PEZI</name>
<dbReference type="Proteomes" id="UP000283383">
    <property type="component" value="Unassembled WGS sequence"/>
</dbReference>
<protein>
    <submittedName>
        <fullName evidence="1">Uncharacterized protein</fullName>
    </submittedName>
</protein>
<proteinExistence type="predicted"/>
<evidence type="ECO:0000313" key="1">
    <source>
        <dbReference type="EMBL" id="RKF64459.1"/>
    </source>
</evidence>
<dbReference type="EMBL" id="MCBQ01013231">
    <property type="protein sequence ID" value="RKF64459.1"/>
    <property type="molecule type" value="Genomic_DNA"/>
</dbReference>
<organism evidence="1 2">
    <name type="scientific">Golovinomyces cichoracearum</name>
    <dbReference type="NCBI Taxonomy" id="62708"/>
    <lineage>
        <taxon>Eukaryota</taxon>
        <taxon>Fungi</taxon>
        <taxon>Dikarya</taxon>
        <taxon>Ascomycota</taxon>
        <taxon>Pezizomycotina</taxon>
        <taxon>Leotiomycetes</taxon>
        <taxon>Erysiphales</taxon>
        <taxon>Erysiphaceae</taxon>
        <taxon>Golovinomyces</taxon>
    </lineage>
</organism>